<dbReference type="RefSeq" id="WP_025801652.1">
    <property type="nucleotide sequence ID" value="NZ_CP009706.1"/>
</dbReference>
<dbReference type="Pfam" id="PF12486">
    <property type="entry name" value="VasL"/>
    <property type="match status" value="1"/>
</dbReference>
<dbReference type="InterPro" id="IPR010657">
    <property type="entry name" value="ImpA_N"/>
</dbReference>
<accession>A0A097R172</accession>
<protein>
    <recommendedName>
        <fullName evidence="5">ImpA domain-containing protein</fullName>
    </recommendedName>
</protein>
<dbReference type="PATRIC" id="fig|1453496.5.peg.1761"/>
<feature type="domain" description="ImpA N-terminal" evidence="1">
    <location>
        <begin position="11"/>
        <end position="112"/>
    </location>
</feature>
<dbReference type="PANTHER" id="PTHR37024:SF5">
    <property type="entry name" value="IMPA N-TERMINAL DOMAIN-CONTAINING PROTEIN"/>
    <property type="match status" value="1"/>
</dbReference>
<reference evidence="3 4" key="1">
    <citation type="journal article" date="2014" name="Gut Pathog.">
        <title>Gene clusters of Hafnia alvei strain FB1 important in survival and pathogenesis: a draft genome perspective.</title>
        <authorList>
            <person name="Tan J.Y."/>
            <person name="Yin W.F."/>
            <person name="Chan K.G."/>
        </authorList>
    </citation>
    <scope>NUCLEOTIDE SEQUENCE [LARGE SCALE GENOMIC DNA]</scope>
    <source>
        <strain evidence="3 4">FB1</strain>
    </source>
</reference>
<evidence type="ECO:0000259" key="1">
    <source>
        <dbReference type="Pfam" id="PF06812"/>
    </source>
</evidence>
<feature type="domain" description="ImpA C-terminal" evidence="2">
    <location>
        <begin position="303"/>
        <end position="448"/>
    </location>
</feature>
<keyword evidence="4" id="KW-1185">Reference proteome</keyword>
<evidence type="ECO:0008006" key="5">
    <source>
        <dbReference type="Google" id="ProtNLM"/>
    </source>
</evidence>
<gene>
    <name evidence="3" type="ORF">AT03_08815</name>
</gene>
<dbReference type="KEGG" id="hav:AT03_08815"/>
<name>A0A097R172_HAFAL</name>
<dbReference type="PANTHER" id="PTHR37024">
    <property type="entry name" value="TYPE VI SECRETION SYSTEM DUF2094 AND IMPA-RELATED DOMAIN PROTEIN"/>
    <property type="match status" value="1"/>
</dbReference>
<dbReference type="EMBL" id="CP009706">
    <property type="protein sequence ID" value="AIU72483.1"/>
    <property type="molecule type" value="Genomic_DNA"/>
</dbReference>
<evidence type="ECO:0000313" key="3">
    <source>
        <dbReference type="EMBL" id="AIU72483.1"/>
    </source>
</evidence>
<dbReference type="OrthoDB" id="5579595at2"/>
<dbReference type="Pfam" id="PF06812">
    <property type="entry name" value="ImpA_N"/>
    <property type="match status" value="1"/>
</dbReference>
<dbReference type="eggNOG" id="COG3515">
    <property type="taxonomic scope" value="Bacteria"/>
</dbReference>
<dbReference type="HOGENOM" id="CLU_037314_0_1_6"/>
<evidence type="ECO:0000313" key="4">
    <source>
        <dbReference type="Proteomes" id="UP000029986"/>
    </source>
</evidence>
<organism evidence="3 4">
    <name type="scientific">Hafnia alvei FB1</name>
    <dbReference type="NCBI Taxonomy" id="1453496"/>
    <lineage>
        <taxon>Bacteria</taxon>
        <taxon>Pseudomonadati</taxon>
        <taxon>Pseudomonadota</taxon>
        <taxon>Gammaproteobacteria</taxon>
        <taxon>Enterobacterales</taxon>
        <taxon>Hafniaceae</taxon>
        <taxon>Hafnia</taxon>
    </lineage>
</organism>
<dbReference type="InterPro" id="IPR021069">
    <property type="entry name" value="ImpA_C"/>
</dbReference>
<evidence type="ECO:0000259" key="2">
    <source>
        <dbReference type="Pfam" id="PF12486"/>
    </source>
</evidence>
<proteinExistence type="predicted"/>
<dbReference type="Proteomes" id="UP000029986">
    <property type="component" value="Chromosome"/>
</dbReference>
<dbReference type="AlphaFoldDB" id="A0A097R172"/>
<sequence>MASFSEQHLRTGGDPRTLSEFTALRDELNKLTHPARPDVDWQKVEQLCLGLFRQNGVELQTTAYYTLARAHRAGLAGIEEGLVLVDGLLTHQWPVFWPAQTHARMEILGWLATRLQQLLRGYVFKYGDLPIIYRTETLLEHLGEVLARLELKHLSQLDGLYHLMHNTALRLESLDGDNAIQGGSTLAARPSMSIAGPEMQDDSPLVYVVQAEAKPVIMRVENTATGIQKSHWVGFAAGLICMVLMGSAGLWGWNAWHQEPVRNVLLATVEPLPQPLSSEQMNTLRTEKADKLPSLTNEMVAATQKQLETINSLPALWSLNYASQLVKQAQTLWPQTPAVDQLAAGWLLNLNAQAAASDSLGDWHMAQSRLQLLANKLNGLDEQRGKYMTVSELKSSIFAIQQPLVKSPPLEELLRQLSEQQNAGKVSPALVRQIDNRFKQLQSRYMLLMMEPRSL</sequence>